<evidence type="ECO:0000256" key="1">
    <source>
        <dbReference type="ARBA" id="ARBA00022801"/>
    </source>
</evidence>
<sequence length="240" mass="27821">MREQLLIWDLDDTIISTYAEFVKTNKQCAEAISKEIFGDFRKVDDILQRQRILDLTLIPKYGLVPPRYEMSWLNTSTEFFRQHGMEPKASVQREIGEYVHDVYVRKYKNVPGSLEVIQELKKEGFSMVVLTAGEESVQKRRIEQAGVADYMEGIHVYPYKTPNTLKEVMQQHSSNHYAMIGNSLKSDIYPALENHILGVHVQKETWAEDEHEIDRANPLYKAVEQVTEVPEVFGMNKLIV</sequence>
<name>A0A927HCV7_9BACI</name>
<dbReference type="InterPro" id="IPR023214">
    <property type="entry name" value="HAD_sf"/>
</dbReference>
<dbReference type="InterPro" id="IPR036412">
    <property type="entry name" value="HAD-like_sf"/>
</dbReference>
<dbReference type="InterPro" id="IPR023198">
    <property type="entry name" value="PGP-like_dom2"/>
</dbReference>
<dbReference type="PANTHER" id="PTHR46470">
    <property type="entry name" value="N-ACYLNEURAMINATE-9-PHOSPHATASE"/>
    <property type="match status" value="1"/>
</dbReference>
<gene>
    <name evidence="3" type="ORF">IEO70_16425</name>
</gene>
<dbReference type="Pfam" id="PF00702">
    <property type="entry name" value="Hydrolase"/>
    <property type="match status" value="1"/>
</dbReference>
<dbReference type="SFLD" id="SFLDG01129">
    <property type="entry name" value="C1.5:_HAD__Beta-PGM__Phosphata"/>
    <property type="match status" value="1"/>
</dbReference>
<dbReference type="GO" id="GO:0016787">
    <property type="term" value="F:hydrolase activity"/>
    <property type="evidence" value="ECO:0007669"/>
    <property type="project" value="UniProtKB-KW"/>
</dbReference>
<dbReference type="SFLD" id="SFLDS00003">
    <property type="entry name" value="Haloacid_Dehalogenase"/>
    <property type="match status" value="1"/>
</dbReference>
<keyword evidence="1 3" id="KW-0378">Hydrolase</keyword>
<proteinExistence type="predicted"/>
<dbReference type="RefSeq" id="WP_190999463.1">
    <property type="nucleotide sequence ID" value="NZ_JACXSI010000048.1"/>
</dbReference>
<dbReference type="SUPFAM" id="SSF56784">
    <property type="entry name" value="HAD-like"/>
    <property type="match status" value="1"/>
</dbReference>
<protein>
    <submittedName>
        <fullName evidence="3">HAD family hydrolase</fullName>
    </submittedName>
</protein>
<organism evidence="3 4">
    <name type="scientific">Peribacillus faecalis</name>
    <dbReference type="NCBI Taxonomy" id="2772559"/>
    <lineage>
        <taxon>Bacteria</taxon>
        <taxon>Bacillati</taxon>
        <taxon>Bacillota</taxon>
        <taxon>Bacilli</taxon>
        <taxon>Bacillales</taxon>
        <taxon>Bacillaceae</taxon>
        <taxon>Peribacillus</taxon>
    </lineage>
</organism>
<evidence type="ECO:0000313" key="4">
    <source>
        <dbReference type="Proteomes" id="UP000602076"/>
    </source>
</evidence>
<dbReference type="Gene3D" id="3.40.50.1000">
    <property type="entry name" value="HAD superfamily/HAD-like"/>
    <property type="match status" value="1"/>
</dbReference>
<keyword evidence="4" id="KW-1185">Reference proteome</keyword>
<dbReference type="Gene3D" id="1.10.150.240">
    <property type="entry name" value="Putative phosphatase, domain 2"/>
    <property type="match status" value="1"/>
</dbReference>
<comment type="caution">
    <text evidence="3">The sequence shown here is derived from an EMBL/GenBank/DDBJ whole genome shotgun (WGS) entry which is preliminary data.</text>
</comment>
<keyword evidence="2" id="KW-0460">Magnesium</keyword>
<evidence type="ECO:0000256" key="2">
    <source>
        <dbReference type="ARBA" id="ARBA00022842"/>
    </source>
</evidence>
<accession>A0A927HCV7</accession>
<dbReference type="EMBL" id="JACXSI010000048">
    <property type="protein sequence ID" value="MBD3109926.1"/>
    <property type="molecule type" value="Genomic_DNA"/>
</dbReference>
<dbReference type="InterPro" id="IPR051400">
    <property type="entry name" value="HAD-like_hydrolase"/>
</dbReference>
<dbReference type="AlphaFoldDB" id="A0A927HCV7"/>
<evidence type="ECO:0000313" key="3">
    <source>
        <dbReference type="EMBL" id="MBD3109926.1"/>
    </source>
</evidence>
<dbReference type="Proteomes" id="UP000602076">
    <property type="component" value="Unassembled WGS sequence"/>
</dbReference>
<reference evidence="3" key="1">
    <citation type="submission" date="2020-09" db="EMBL/GenBank/DDBJ databases">
        <title>Bacillus faecalis sp. nov., a moderately halophilic bacterium isolated from cow faeces.</title>
        <authorList>
            <person name="Jiang L."/>
            <person name="Lee J."/>
        </authorList>
    </citation>
    <scope>NUCLEOTIDE SEQUENCE</scope>
    <source>
        <strain evidence="3">AGMB 02131</strain>
    </source>
</reference>